<comment type="caution">
    <text evidence="3">The sequence shown here is derived from an EMBL/GenBank/DDBJ whole genome shotgun (WGS) entry which is preliminary data.</text>
</comment>
<evidence type="ECO:0000259" key="1">
    <source>
        <dbReference type="Pfam" id="PF00534"/>
    </source>
</evidence>
<dbReference type="Proteomes" id="UP000198733">
    <property type="component" value="Unassembled WGS sequence"/>
</dbReference>
<evidence type="ECO:0000313" key="4">
    <source>
        <dbReference type="Proteomes" id="UP000198733"/>
    </source>
</evidence>
<feature type="domain" description="Glycosyl transferase 1" evidence="2">
    <location>
        <begin position="7"/>
        <end position="186"/>
    </location>
</feature>
<feature type="domain" description="Glycosyl transferase family 1" evidence="1">
    <location>
        <begin position="329"/>
        <end position="491"/>
    </location>
</feature>
<accession>A0A1H9AFL3</accession>
<proteinExistence type="predicted"/>
<dbReference type="Gene3D" id="3.40.50.2000">
    <property type="entry name" value="Glycogen Phosphorylase B"/>
    <property type="match status" value="3"/>
</dbReference>
<evidence type="ECO:0000259" key="2">
    <source>
        <dbReference type="Pfam" id="PF09318"/>
    </source>
</evidence>
<dbReference type="InterPro" id="IPR001296">
    <property type="entry name" value="Glyco_trans_1"/>
</dbReference>
<dbReference type="SUPFAM" id="SSF53756">
    <property type="entry name" value="UDP-Glycosyltransferase/glycogen phosphorylase"/>
    <property type="match status" value="1"/>
</dbReference>
<dbReference type="PANTHER" id="PTHR12526:SF630">
    <property type="entry name" value="GLYCOSYLTRANSFERASE"/>
    <property type="match status" value="1"/>
</dbReference>
<dbReference type="Pfam" id="PF09318">
    <property type="entry name" value="Glyco_trans_A_1"/>
    <property type="match status" value="1"/>
</dbReference>
<dbReference type="RefSeq" id="WP_092502361.1">
    <property type="nucleotide sequence ID" value="NZ_FOEH01000001.1"/>
</dbReference>
<reference evidence="3 4" key="1">
    <citation type="submission" date="2016-10" db="EMBL/GenBank/DDBJ databases">
        <authorList>
            <person name="Varghese N."/>
            <person name="Submissions S."/>
        </authorList>
    </citation>
    <scope>NUCLEOTIDE SEQUENCE [LARGE SCALE GENOMIC DNA]</scope>
    <source>
        <strain evidence="3 4">CGMCC 1.7734</strain>
    </source>
</reference>
<dbReference type="Pfam" id="PF00534">
    <property type="entry name" value="Glycos_transf_1"/>
    <property type="match status" value="1"/>
</dbReference>
<dbReference type="InterPro" id="IPR015397">
    <property type="entry name" value="Glyco_trans_A_1"/>
</dbReference>
<dbReference type="PANTHER" id="PTHR12526">
    <property type="entry name" value="GLYCOSYLTRANSFERASE"/>
    <property type="match status" value="1"/>
</dbReference>
<gene>
    <name evidence="3" type="ORF">SAMN05216232_0781</name>
</gene>
<evidence type="ECO:0000313" key="3">
    <source>
        <dbReference type="EMBL" id="SEP75311.1"/>
    </source>
</evidence>
<dbReference type="EMBL" id="FOEH01000001">
    <property type="protein sequence ID" value="SEP75311.1"/>
    <property type="molecule type" value="Genomic_DNA"/>
</dbReference>
<sequence>MKPTMFFLMNSIEIDRGGLTKASLTQASLFAEMGYKVYMVTFNFNPKYPLIRKKLVEMGKLHKNVIVLNMFEELEGNKNPIKANKPAHKLSLKKLAKNYTLHKKKGHNIYRAYDNGMYVKYYSLRKNGSLDFIDFFNENRYRTKREQYDPWGNLRKIEFMDFQLNKPRQVLYYDLKGRVYFSQWNDPESNKVQRIQTFKKTGDIKNVYINDNISHKKEWLKSIINKHGSSPSVMISDTRSTDAVLAAFHHPQVAKMWRLHSSHCNTQDVMNDEIAGKVKTGIDNLHKYDVALFLTEEQKEDVIKRLGNKTSYYVLPNYYEPKKTSNFNAVSSEKKDLKLAVIVSRLSTLKRIDHSIKAFRTVVDNIPDAKLEIWGSGDQEEKLKKLIKDSDLEKNVFLKGFTHDPDKVYRRGLFSTSTSKREGFPFSILESMVNGTPVISYDIKYGPNDMIEPSENGFIIENNNIDFLADKMLYMFENPDIAIQMGEKANKYIEKHFSKDAYTHKWIEAIDLAIKQKSKG</sequence>
<name>A0A1H9AFL3_9BACI</name>
<organism evidence="3 4">
    <name type="scientific">Virgibacillus subterraneus</name>
    <dbReference type="NCBI Taxonomy" id="621109"/>
    <lineage>
        <taxon>Bacteria</taxon>
        <taxon>Bacillati</taxon>
        <taxon>Bacillota</taxon>
        <taxon>Bacilli</taxon>
        <taxon>Bacillales</taxon>
        <taxon>Bacillaceae</taxon>
        <taxon>Virgibacillus</taxon>
    </lineage>
</organism>
<protein>
    <submittedName>
        <fullName evidence="3">Poly(Glycerol-phosphate) alpha-glucosyltransferase</fullName>
    </submittedName>
</protein>
<keyword evidence="4" id="KW-1185">Reference proteome</keyword>